<protein>
    <submittedName>
        <fullName evidence="2">Phosphatidylcholine-sterol acyltransferase</fullName>
    </submittedName>
</protein>
<keyword evidence="2" id="KW-0012">Acyltransferase</keyword>
<reference evidence="2 3" key="1">
    <citation type="submission" date="2019-07" db="EMBL/GenBank/DDBJ databases">
        <title>Chromosome genome assembly for large yellow croaker.</title>
        <authorList>
            <person name="Xiao S."/>
        </authorList>
    </citation>
    <scope>NUCLEOTIDE SEQUENCE [LARGE SCALE GENOMIC DNA]</scope>
    <source>
        <strain evidence="2">JMULYC20181020</strain>
        <tissue evidence="2">Muscle</tissue>
    </source>
</reference>
<dbReference type="Proteomes" id="UP000424527">
    <property type="component" value="Unassembled WGS sequence"/>
</dbReference>
<dbReference type="Gene3D" id="3.40.50.1820">
    <property type="entry name" value="alpha/beta hydrolase"/>
    <property type="match status" value="1"/>
</dbReference>
<accession>A0A6G0IX98</accession>
<keyword evidence="3" id="KW-1185">Reference proteome</keyword>
<evidence type="ECO:0000256" key="1">
    <source>
        <dbReference type="ARBA" id="ARBA00010701"/>
    </source>
</evidence>
<dbReference type="GO" id="GO:0006629">
    <property type="term" value="P:lipid metabolic process"/>
    <property type="evidence" value="ECO:0007669"/>
    <property type="project" value="InterPro"/>
</dbReference>
<comment type="caution">
    <text evidence="2">The sequence shown here is derived from an EMBL/GenBank/DDBJ whole genome shotgun (WGS) entry which is preliminary data.</text>
</comment>
<dbReference type="PANTHER" id="PTHR11440">
    <property type="entry name" value="LECITHIN-CHOLESTEROL ACYLTRANSFERASE-RELATED"/>
    <property type="match status" value="1"/>
</dbReference>
<name>A0A6G0IX98_LARCR</name>
<dbReference type="EMBL" id="REGW02000005">
    <property type="protein sequence ID" value="KAE8295866.1"/>
    <property type="molecule type" value="Genomic_DNA"/>
</dbReference>
<keyword evidence="2" id="KW-0808">Transferase</keyword>
<dbReference type="SUPFAM" id="SSF53474">
    <property type="entry name" value="alpha/beta-Hydrolases"/>
    <property type="match status" value="1"/>
</dbReference>
<gene>
    <name evidence="2" type="ORF">D5F01_LYC04602</name>
</gene>
<evidence type="ECO:0000313" key="2">
    <source>
        <dbReference type="EMBL" id="KAE8295866.1"/>
    </source>
</evidence>
<organism evidence="2 3">
    <name type="scientific">Larimichthys crocea</name>
    <name type="common">Large yellow croaker</name>
    <name type="synonym">Pseudosciaena crocea</name>
    <dbReference type="NCBI Taxonomy" id="215358"/>
    <lineage>
        <taxon>Eukaryota</taxon>
        <taxon>Metazoa</taxon>
        <taxon>Chordata</taxon>
        <taxon>Craniata</taxon>
        <taxon>Vertebrata</taxon>
        <taxon>Euteleostomi</taxon>
        <taxon>Actinopterygii</taxon>
        <taxon>Neopterygii</taxon>
        <taxon>Teleostei</taxon>
        <taxon>Neoteleostei</taxon>
        <taxon>Acanthomorphata</taxon>
        <taxon>Eupercaria</taxon>
        <taxon>Sciaenidae</taxon>
        <taxon>Larimichthys</taxon>
    </lineage>
</organism>
<dbReference type="InterPro" id="IPR029058">
    <property type="entry name" value="AB_hydrolase_fold"/>
</dbReference>
<sequence length="155" mass="18007">MPSAGNPPVIRPPPDENSEYFTKLQDLVEEMYDEHQQPVYLLGHSMGCHYVLYFLNHQPQAWKDKYIKGFISLGAPWGGAVKPLRVLASGENDGIPMISNIKIREEQRMTTTNPWMLPSEEVWPKDHVFISTPTFNYTNQDYQRLFTDINYEDGW</sequence>
<comment type="similarity">
    <text evidence="1">Belongs to the AB hydrolase superfamily. Lipase family.</text>
</comment>
<dbReference type="Pfam" id="PF02450">
    <property type="entry name" value="LCAT"/>
    <property type="match status" value="1"/>
</dbReference>
<dbReference type="GO" id="GO:0008374">
    <property type="term" value="F:O-acyltransferase activity"/>
    <property type="evidence" value="ECO:0007669"/>
    <property type="project" value="InterPro"/>
</dbReference>
<proteinExistence type="inferred from homology"/>
<dbReference type="InterPro" id="IPR003386">
    <property type="entry name" value="LACT/PDAT_acylTrfase"/>
</dbReference>
<evidence type="ECO:0000313" key="3">
    <source>
        <dbReference type="Proteomes" id="UP000424527"/>
    </source>
</evidence>
<dbReference type="AlphaFoldDB" id="A0A6G0IX98"/>